<dbReference type="STRING" id="227084.SAMN05421855_102737"/>
<evidence type="ECO:0000256" key="3">
    <source>
        <dbReference type="ARBA" id="ARBA00022801"/>
    </source>
</evidence>
<keyword evidence="4" id="KW-0732">Signal</keyword>
<dbReference type="AlphaFoldDB" id="A0A1G7FS86"/>
<dbReference type="Proteomes" id="UP000199321">
    <property type="component" value="Unassembled WGS sequence"/>
</dbReference>
<evidence type="ECO:0000313" key="5">
    <source>
        <dbReference type="EMBL" id="SDE78629.1"/>
    </source>
</evidence>
<name>A0A1G7FS86_9FLAO</name>
<keyword evidence="2" id="KW-0540">Nuclease</keyword>
<proteinExistence type="inferred from homology"/>
<evidence type="ECO:0000256" key="4">
    <source>
        <dbReference type="SAM" id="SignalP"/>
    </source>
</evidence>
<organism evidence="5 6">
    <name type="scientific">Ulvibacter litoralis</name>
    <dbReference type="NCBI Taxonomy" id="227084"/>
    <lineage>
        <taxon>Bacteria</taxon>
        <taxon>Pseudomonadati</taxon>
        <taxon>Bacteroidota</taxon>
        <taxon>Flavobacteriia</taxon>
        <taxon>Flavobacteriales</taxon>
        <taxon>Flavobacteriaceae</taxon>
        <taxon>Ulvibacter</taxon>
    </lineage>
</organism>
<protein>
    <recommendedName>
        <fullName evidence="7">Endonuclease I</fullName>
    </recommendedName>
</protein>
<evidence type="ECO:0008006" key="7">
    <source>
        <dbReference type="Google" id="ProtNLM"/>
    </source>
</evidence>
<dbReference type="RefSeq" id="WP_175445434.1">
    <property type="nucleotide sequence ID" value="NZ_BMWO01000009.1"/>
</dbReference>
<keyword evidence="6" id="KW-1185">Reference proteome</keyword>
<dbReference type="PANTHER" id="PTHR33607">
    <property type="entry name" value="ENDONUCLEASE-1"/>
    <property type="match status" value="1"/>
</dbReference>
<evidence type="ECO:0000313" key="6">
    <source>
        <dbReference type="Proteomes" id="UP000199321"/>
    </source>
</evidence>
<feature type="chain" id="PRO_5011597292" description="Endonuclease I" evidence="4">
    <location>
        <begin position="29"/>
        <end position="275"/>
    </location>
</feature>
<dbReference type="SUPFAM" id="SSF54060">
    <property type="entry name" value="His-Me finger endonucleases"/>
    <property type="match status" value="1"/>
</dbReference>
<sequence>MKKNKSRTTLLLALVVFLYGSFQGSSQTANTNTIQELSNKDTVSNEEIPIEGLVANYKPLKVLDYEAARKVLFTEIYNENDTITCVYTNYKLPVSKTEDNPISKLIKLNPLKSIIAEHSYPRSKGAKSGNGKSDMHHLFPVRLGVNVARYNHPFANIPDDKCIAWYDEDERYQSKPSEDDGNCAKKTKEAFEPQDNFKGNVARAVFYFYTMYMEEALTEDEAFFELQRETLLQWHLDDPVDKAELKRTYLIAAYQSNRANPFVLDKTLAIRLYGE</sequence>
<keyword evidence="3" id="KW-0378">Hydrolase</keyword>
<feature type="signal peptide" evidence="4">
    <location>
        <begin position="1"/>
        <end position="28"/>
    </location>
</feature>
<dbReference type="GO" id="GO:0004518">
    <property type="term" value="F:nuclease activity"/>
    <property type="evidence" value="ECO:0007669"/>
    <property type="project" value="UniProtKB-KW"/>
</dbReference>
<dbReference type="Pfam" id="PF04231">
    <property type="entry name" value="Endonuclease_1"/>
    <property type="match status" value="1"/>
</dbReference>
<dbReference type="InterPro" id="IPR044925">
    <property type="entry name" value="His-Me_finger_sf"/>
</dbReference>
<dbReference type="InterPro" id="IPR007346">
    <property type="entry name" value="Endonuclease-I"/>
</dbReference>
<dbReference type="GO" id="GO:0016787">
    <property type="term" value="F:hydrolase activity"/>
    <property type="evidence" value="ECO:0007669"/>
    <property type="project" value="UniProtKB-KW"/>
</dbReference>
<evidence type="ECO:0000256" key="1">
    <source>
        <dbReference type="ARBA" id="ARBA00006429"/>
    </source>
</evidence>
<reference evidence="5 6" key="1">
    <citation type="submission" date="2016-10" db="EMBL/GenBank/DDBJ databases">
        <authorList>
            <person name="de Groot N.N."/>
        </authorList>
    </citation>
    <scope>NUCLEOTIDE SEQUENCE [LARGE SCALE GENOMIC DNA]</scope>
    <source>
        <strain evidence="5 6">DSM 16195</strain>
    </source>
</reference>
<gene>
    <name evidence="5" type="ORF">SAMN05421855_102737</name>
</gene>
<evidence type="ECO:0000256" key="2">
    <source>
        <dbReference type="ARBA" id="ARBA00022722"/>
    </source>
</evidence>
<dbReference type="EMBL" id="FNBA01000002">
    <property type="protein sequence ID" value="SDE78629.1"/>
    <property type="molecule type" value="Genomic_DNA"/>
</dbReference>
<accession>A0A1G7FS86</accession>
<dbReference type="PANTHER" id="PTHR33607:SF2">
    <property type="entry name" value="ENDONUCLEASE-1"/>
    <property type="match status" value="1"/>
</dbReference>
<comment type="similarity">
    <text evidence="1">Belongs to the EndA/NucM nuclease family.</text>
</comment>